<keyword evidence="4 5" id="KW-0862">Zinc</keyword>
<evidence type="ECO:0000256" key="2">
    <source>
        <dbReference type="ARBA" id="ARBA00022723"/>
    </source>
</evidence>
<feature type="domain" description="C3H1-type" evidence="7">
    <location>
        <begin position="281"/>
        <end position="309"/>
    </location>
</feature>
<reference evidence="8 9" key="1">
    <citation type="submission" date="2023-11" db="EMBL/GenBank/DDBJ databases">
        <title>Halocaridina rubra genome assembly.</title>
        <authorList>
            <person name="Smith C."/>
        </authorList>
    </citation>
    <scope>NUCLEOTIDE SEQUENCE [LARGE SCALE GENOMIC DNA]</scope>
    <source>
        <strain evidence="8">EP-1</strain>
        <tissue evidence="8">Whole</tissue>
    </source>
</reference>
<evidence type="ECO:0000313" key="8">
    <source>
        <dbReference type="EMBL" id="KAK7075743.1"/>
    </source>
</evidence>
<dbReference type="InterPro" id="IPR036397">
    <property type="entry name" value="RNaseH_sf"/>
</dbReference>
<dbReference type="Gene3D" id="3.30.420.10">
    <property type="entry name" value="Ribonuclease H-like superfamily/Ribonuclease H"/>
    <property type="match status" value="2"/>
</dbReference>
<dbReference type="InterPro" id="IPR036855">
    <property type="entry name" value="Znf_CCCH_sf"/>
</dbReference>
<dbReference type="GO" id="GO:0008270">
    <property type="term" value="F:zinc ion binding"/>
    <property type="evidence" value="ECO:0007669"/>
    <property type="project" value="UniProtKB-KW"/>
</dbReference>
<feature type="zinc finger region" description="C3H1-type" evidence="5">
    <location>
        <begin position="281"/>
        <end position="309"/>
    </location>
</feature>
<dbReference type="Gene3D" id="6.10.250.3220">
    <property type="match status" value="1"/>
</dbReference>
<evidence type="ECO:0000256" key="1">
    <source>
        <dbReference type="ARBA" id="ARBA00008372"/>
    </source>
</evidence>
<evidence type="ECO:0000256" key="3">
    <source>
        <dbReference type="ARBA" id="ARBA00022771"/>
    </source>
</evidence>
<keyword evidence="2 5" id="KW-0479">Metal-binding</keyword>
<dbReference type="SUPFAM" id="SSF53098">
    <property type="entry name" value="Ribonuclease H-like"/>
    <property type="match status" value="1"/>
</dbReference>
<dbReference type="GO" id="GO:0034472">
    <property type="term" value="P:snRNA 3'-end processing"/>
    <property type="evidence" value="ECO:0007669"/>
    <property type="project" value="TreeGrafter"/>
</dbReference>
<gene>
    <name evidence="8" type="primary">TOE1</name>
    <name evidence="8" type="ORF">SK128_026419</name>
</gene>
<evidence type="ECO:0000259" key="7">
    <source>
        <dbReference type="PROSITE" id="PS50103"/>
    </source>
</evidence>
<accession>A0AAN9A5J6</accession>
<keyword evidence="3 5" id="KW-0863">Zinc-finger</keyword>
<dbReference type="AlphaFoldDB" id="A0AAN9A5J6"/>
<dbReference type="EMBL" id="JAXCGZ010010189">
    <property type="protein sequence ID" value="KAK7075743.1"/>
    <property type="molecule type" value="Genomic_DNA"/>
</dbReference>
<dbReference type="GO" id="GO:0000175">
    <property type="term" value="F:3'-5'-RNA exonuclease activity"/>
    <property type="evidence" value="ECO:0007669"/>
    <property type="project" value="TreeGrafter"/>
</dbReference>
<protein>
    <submittedName>
        <fullName evidence="8">Target of EGR1, member 1 (Nuclear)</fullName>
    </submittedName>
</protein>
<dbReference type="InterPro" id="IPR006941">
    <property type="entry name" value="RNase_CAF1"/>
</dbReference>
<dbReference type="GO" id="GO:0017069">
    <property type="term" value="F:snRNA binding"/>
    <property type="evidence" value="ECO:0007669"/>
    <property type="project" value="TreeGrafter"/>
</dbReference>
<name>A0AAN9A5J6_HALRR</name>
<dbReference type="GO" id="GO:0015030">
    <property type="term" value="C:Cajal body"/>
    <property type="evidence" value="ECO:0007669"/>
    <property type="project" value="TreeGrafter"/>
</dbReference>
<evidence type="ECO:0000256" key="6">
    <source>
        <dbReference type="SAM" id="MobiDB-lite"/>
    </source>
</evidence>
<evidence type="ECO:0000256" key="4">
    <source>
        <dbReference type="ARBA" id="ARBA00022833"/>
    </source>
</evidence>
<sequence>MKNCVPIIEVNEENFYDVLFAMKSAIADSSFVAIDCELTGLGDRRKLNYPEIDLRYKYTAEIAKSFAIISVGLSCFTCTSVSDVEVGEENGEAERLRSQDYIVQTFNILTLCSDDFSVEVKAHKFLLSHGFDFNELYAKGHQYYRGCDQEGCDTPSIRELFSTILEHRKPLIIHNGLVDLMFLYQSFYSDLPKKPESFAADLEDMFPHGVYDTKYICEFHESLPATYLEYLYKKMQLKNALRRRTGDWHVRVQFPPYPQNLKNIDWQPYQDVLLYNSGTDDDGLDICENFALHGWCPNLNKCANSHDINKIVQCLQPTIYDEGDGYRTTTTFVGSLTQIISHATSKHENTPQLVRKTRNENGTEAAGPPAKKNKVLRKNTVETKTTNGVHIEPKEKQSEDIQGAGGHTAGFDAFMTGFLFATHVANHGTMTSKDDLFSANNLGLAEHVNKIYLMGKNFPFLIRTGTYASMSHNHITKISKIRNELQPEGNSLT</sequence>
<evidence type="ECO:0000313" key="9">
    <source>
        <dbReference type="Proteomes" id="UP001381693"/>
    </source>
</evidence>
<feature type="region of interest" description="Disordered" evidence="6">
    <location>
        <begin position="382"/>
        <end position="404"/>
    </location>
</feature>
<dbReference type="InterPro" id="IPR012337">
    <property type="entry name" value="RNaseH-like_sf"/>
</dbReference>
<comment type="similarity">
    <text evidence="1">Belongs to the CAF1 family.</text>
</comment>
<dbReference type="Proteomes" id="UP001381693">
    <property type="component" value="Unassembled WGS sequence"/>
</dbReference>
<dbReference type="InterPro" id="IPR051181">
    <property type="entry name" value="CAF1_poly(A)_ribonucleases"/>
</dbReference>
<dbReference type="PANTHER" id="PTHR15092">
    <property type="entry name" value="POLY A -SPECIFIC RIBONUCLEASE/TARGET OF EGR1, MEMBER 1"/>
    <property type="match status" value="1"/>
</dbReference>
<dbReference type="InterPro" id="IPR000571">
    <property type="entry name" value="Znf_CCCH"/>
</dbReference>
<dbReference type="Pfam" id="PF04857">
    <property type="entry name" value="CAF1"/>
    <property type="match status" value="2"/>
</dbReference>
<proteinExistence type="inferred from homology"/>
<evidence type="ECO:0000256" key="5">
    <source>
        <dbReference type="PROSITE-ProRule" id="PRU00723"/>
    </source>
</evidence>
<keyword evidence="9" id="KW-1185">Reference proteome</keyword>
<dbReference type="SUPFAM" id="SSF90229">
    <property type="entry name" value="CCCH zinc finger"/>
    <property type="match status" value="1"/>
</dbReference>
<comment type="caution">
    <text evidence="8">The sequence shown here is derived from an EMBL/GenBank/DDBJ whole genome shotgun (WGS) entry which is preliminary data.</text>
</comment>
<dbReference type="PROSITE" id="PS50103">
    <property type="entry name" value="ZF_C3H1"/>
    <property type="match status" value="1"/>
</dbReference>
<dbReference type="PANTHER" id="PTHR15092:SF37">
    <property type="entry name" value="TARGET OF EGR1 PROTEIN 1"/>
    <property type="match status" value="1"/>
</dbReference>
<organism evidence="8 9">
    <name type="scientific">Halocaridina rubra</name>
    <name type="common">Hawaiian red shrimp</name>
    <dbReference type="NCBI Taxonomy" id="373956"/>
    <lineage>
        <taxon>Eukaryota</taxon>
        <taxon>Metazoa</taxon>
        <taxon>Ecdysozoa</taxon>
        <taxon>Arthropoda</taxon>
        <taxon>Crustacea</taxon>
        <taxon>Multicrustacea</taxon>
        <taxon>Malacostraca</taxon>
        <taxon>Eumalacostraca</taxon>
        <taxon>Eucarida</taxon>
        <taxon>Decapoda</taxon>
        <taxon>Pleocyemata</taxon>
        <taxon>Caridea</taxon>
        <taxon>Atyoidea</taxon>
        <taxon>Atyidae</taxon>
        <taxon>Halocaridina</taxon>
    </lineage>
</organism>